<protein>
    <recommendedName>
        <fullName evidence="7">TF-B3 domain-containing protein</fullName>
    </recommendedName>
</protein>
<dbReference type="SMART" id="SM01019">
    <property type="entry name" value="B3"/>
    <property type="match status" value="1"/>
</dbReference>
<dbReference type="PANTHER" id="PTHR31391">
    <property type="entry name" value="B3 DOMAIN-CONTAINING PROTEIN OS11G0197600-RELATED"/>
    <property type="match status" value="1"/>
</dbReference>
<feature type="transmembrane region" description="Helical" evidence="6">
    <location>
        <begin position="111"/>
        <end position="127"/>
    </location>
</feature>
<name>A0A978UYP4_ZIZJJ</name>
<sequence>MSSDMKAILASMLSYLMRLLQRWTIPSVLFILASLTLTRISSNNLRKNDVSDIGEKSSLQCLRPHKRMKTSSPNSKVVGKKKQHFLSSIEKAGAVEIAVCGFKSVSLSSRCSYFLFYFILFFVQFIPKKFAKRYTNKKEGVFTLWISEGRTWSVRYKTRIKSDSGQEITEISDRGGWNAFARDNNLEVIDVCIFELITSGNDISDFRVSIIRRHDHISPV</sequence>
<comment type="subcellular location">
    <subcellularLocation>
        <location evidence="1">Nucleus</location>
    </subcellularLocation>
</comment>
<dbReference type="Gene3D" id="2.40.330.10">
    <property type="entry name" value="DNA-binding pseudobarrel domain"/>
    <property type="match status" value="1"/>
</dbReference>
<keyword evidence="4" id="KW-0804">Transcription</keyword>
<dbReference type="GO" id="GO:0005634">
    <property type="term" value="C:nucleus"/>
    <property type="evidence" value="ECO:0007669"/>
    <property type="project" value="UniProtKB-SubCell"/>
</dbReference>
<dbReference type="InterPro" id="IPR015300">
    <property type="entry name" value="DNA-bd_pseudobarrel_sf"/>
</dbReference>
<evidence type="ECO:0000256" key="5">
    <source>
        <dbReference type="ARBA" id="ARBA00023242"/>
    </source>
</evidence>
<dbReference type="GO" id="GO:0003677">
    <property type="term" value="F:DNA binding"/>
    <property type="evidence" value="ECO:0007669"/>
    <property type="project" value="UniProtKB-KW"/>
</dbReference>
<feature type="domain" description="TF-B3" evidence="7">
    <location>
        <begin position="126"/>
        <end position="214"/>
    </location>
</feature>
<dbReference type="CDD" id="cd10017">
    <property type="entry name" value="B3_DNA"/>
    <property type="match status" value="1"/>
</dbReference>
<dbReference type="AlphaFoldDB" id="A0A978UYP4"/>
<dbReference type="PANTHER" id="PTHR31391:SF143">
    <property type="entry name" value="B3 DNA-BINDING DOMAIN PROTEIN"/>
    <property type="match status" value="1"/>
</dbReference>
<dbReference type="Pfam" id="PF02362">
    <property type="entry name" value="B3"/>
    <property type="match status" value="1"/>
</dbReference>
<dbReference type="SUPFAM" id="SSF101936">
    <property type="entry name" value="DNA-binding pseudobarrel domain"/>
    <property type="match status" value="1"/>
</dbReference>
<evidence type="ECO:0000256" key="1">
    <source>
        <dbReference type="ARBA" id="ARBA00004123"/>
    </source>
</evidence>
<keyword evidence="6" id="KW-0472">Membrane</keyword>
<keyword evidence="5" id="KW-0539">Nucleus</keyword>
<evidence type="ECO:0000313" key="8">
    <source>
        <dbReference type="EMBL" id="KAH7520110.1"/>
    </source>
</evidence>
<gene>
    <name evidence="8" type="ORF">FEM48_Zijuj08G0109200</name>
</gene>
<dbReference type="InterPro" id="IPR044837">
    <property type="entry name" value="REM16-like"/>
</dbReference>
<dbReference type="PROSITE" id="PS50863">
    <property type="entry name" value="B3"/>
    <property type="match status" value="1"/>
</dbReference>
<evidence type="ECO:0000256" key="2">
    <source>
        <dbReference type="ARBA" id="ARBA00023015"/>
    </source>
</evidence>
<dbReference type="Proteomes" id="UP000813462">
    <property type="component" value="Unassembled WGS sequence"/>
</dbReference>
<keyword evidence="6" id="KW-1133">Transmembrane helix</keyword>
<evidence type="ECO:0000256" key="4">
    <source>
        <dbReference type="ARBA" id="ARBA00023163"/>
    </source>
</evidence>
<organism evidence="8 9">
    <name type="scientific">Ziziphus jujuba var. spinosa</name>
    <dbReference type="NCBI Taxonomy" id="714518"/>
    <lineage>
        <taxon>Eukaryota</taxon>
        <taxon>Viridiplantae</taxon>
        <taxon>Streptophyta</taxon>
        <taxon>Embryophyta</taxon>
        <taxon>Tracheophyta</taxon>
        <taxon>Spermatophyta</taxon>
        <taxon>Magnoliopsida</taxon>
        <taxon>eudicotyledons</taxon>
        <taxon>Gunneridae</taxon>
        <taxon>Pentapetalae</taxon>
        <taxon>rosids</taxon>
        <taxon>fabids</taxon>
        <taxon>Rosales</taxon>
        <taxon>Rhamnaceae</taxon>
        <taxon>Paliureae</taxon>
        <taxon>Ziziphus</taxon>
    </lineage>
</organism>
<reference evidence="8" key="1">
    <citation type="journal article" date="2021" name="Front. Plant Sci.">
        <title>Chromosome-Scale Genome Assembly for Chinese Sour Jujube and Insights Into Its Genome Evolution and Domestication Signature.</title>
        <authorList>
            <person name="Shen L.-Y."/>
            <person name="Luo H."/>
            <person name="Wang X.-L."/>
            <person name="Wang X.-M."/>
            <person name="Qiu X.-J."/>
            <person name="Liu H."/>
            <person name="Zhou S.-S."/>
            <person name="Jia K.-H."/>
            <person name="Nie S."/>
            <person name="Bao Y.-T."/>
            <person name="Zhang R.-G."/>
            <person name="Yun Q.-Z."/>
            <person name="Chai Y.-H."/>
            <person name="Lu J.-Y."/>
            <person name="Li Y."/>
            <person name="Zhao S.-W."/>
            <person name="Mao J.-F."/>
            <person name="Jia S.-G."/>
            <person name="Mao Y.-M."/>
        </authorList>
    </citation>
    <scope>NUCLEOTIDE SEQUENCE</scope>
    <source>
        <strain evidence="8">AT0</strain>
        <tissue evidence="8">Leaf</tissue>
    </source>
</reference>
<evidence type="ECO:0000256" key="3">
    <source>
        <dbReference type="ARBA" id="ARBA00023125"/>
    </source>
</evidence>
<comment type="caution">
    <text evidence="8">The sequence shown here is derived from an EMBL/GenBank/DDBJ whole genome shotgun (WGS) entry which is preliminary data.</text>
</comment>
<proteinExistence type="predicted"/>
<dbReference type="InterPro" id="IPR003340">
    <property type="entry name" value="B3_DNA-bd"/>
</dbReference>
<evidence type="ECO:0000256" key="6">
    <source>
        <dbReference type="SAM" id="Phobius"/>
    </source>
</evidence>
<accession>A0A978UYP4</accession>
<evidence type="ECO:0000259" key="7">
    <source>
        <dbReference type="PROSITE" id="PS50863"/>
    </source>
</evidence>
<evidence type="ECO:0000313" key="9">
    <source>
        <dbReference type="Proteomes" id="UP000813462"/>
    </source>
</evidence>
<dbReference type="EMBL" id="JAEACU010000008">
    <property type="protein sequence ID" value="KAH7520110.1"/>
    <property type="molecule type" value="Genomic_DNA"/>
</dbReference>
<feature type="transmembrane region" description="Helical" evidence="6">
    <location>
        <begin position="20"/>
        <end position="38"/>
    </location>
</feature>
<keyword evidence="3" id="KW-0238">DNA-binding</keyword>
<keyword evidence="2" id="KW-0805">Transcription regulation</keyword>
<keyword evidence="6" id="KW-0812">Transmembrane</keyword>